<dbReference type="InterPro" id="IPR023631">
    <property type="entry name" value="Amidase_dom"/>
</dbReference>
<dbReference type="Pfam" id="PF01425">
    <property type="entry name" value="Amidase"/>
    <property type="match status" value="2"/>
</dbReference>
<reference evidence="2" key="1">
    <citation type="submission" date="2017-12" db="EMBL/GenBank/DDBJ databases">
        <authorList>
            <person name="Barbosa P."/>
            <person name="Usie A."/>
            <person name="Ramos A.M."/>
        </authorList>
    </citation>
    <scope>NUCLEOTIDE SEQUENCE</scope>
    <source>
        <strain evidence="2">HL8</strain>
        <tissue evidence="2">Leaves</tissue>
    </source>
</reference>
<dbReference type="PANTHER" id="PTHR46310:SF5">
    <property type="entry name" value="OUTER ENVELOPE PROTEIN 64, CHLOROPLASTIC"/>
    <property type="match status" value="1"/>
</dbReference>
<dbReference type="SUPFAM" id="SSF75304">
    <property type="entry name" value="Amidase signature (AS) enzymes"/>
    <property type="match status" value="2"/>
</dbReference>
<sequence>MAGIDTVGGVRVPAGFCGILGFRPSLGAVSHNGIIPISTSLDTIGWFAKDPNILHRVGHVLLQLPYTVQRSPRQIIIADDCFQLLKIPVDRVAQVVIKSTEKLFGRQALKHENVENYLKSKVPSLKEFHSKKSNGEFKTSTRLLANVMQFIQRFDIDGYVTGFGHPEWVKTHGKASWTSPVVTALVEGGATCIGKTVVDELAYGISGENKHYGTPTNPTTPAKVPGGSSSGAAVAVAANLVDFSLGELLIRFNSLSLFP</sequence>
<keyword evidence="2" id="KW-0261">Viral envelope protein</keyword>
<evidence type="ECO:0000313" key="2">
    <source>
        <dbReference type="EMBL" id="KAK7857499.1"/>
    </source>
</evidence>
<organism evidence="2">
    <name type="scientific">Quercus suber</name>
    <name type="common">Cork oak</name>
    <dbReference type="NCBI Taxonomy" id="58331"/>
    <lineage>
        <taxon>Eukaryota</taxon>
        <taxon>Viridiplantae</taxon>
        <taxon>Streptophyta</taxon>
        <taxon>Embryophyta</taxon>
        <taxon>Tracheophyta</taxon>
        <taxon>Spermatophyta</taxon>
        <taxon>Magnoliopsida</taxon>
        <taxon>eudicotyledons</taxon>
        <taxon>Gunneridae</taxon>
        <taxon>Pentapetalae</taxon>
        <taxon>rosids</taxon>
        <taxon>fabids</taxon>
        <taxon>Fagales</taxon>
        <taxon>Fagaceae</taxon>
        <taxon>Quercus</taxon>
    </lineage>
</organism>
<protein>
    <submittedName>
        <fullName evidence="2">Outer envelope protein 64</fullName>
    </submittedName>
</protein>
<keyword evidence="2" id="KW-0946">Virion</keyword>
<proteinExistence type="predicted"/>
<evidence type="ECO:0000259" key="1">
    <source>
        <dbReference type="Pfam" id="PF01425"/>
    </source>
</evidence>
<reference evidence="2" key="2">
    <citation type="journal article" date="2018" name="Sci. Data">
        <title>The draft genome sequence of cork oak.</title>
        <authorList>
            <person name="Ramos A.M."/>
            <person name="Usie A."/>
            <person name="Barbosa P."/>
            <person name="Barros P.M."/>
            <person name="Capote T."/>
            <person name="Chaves I."/>
            <person name="Simoes F."/>
            <person name="Abreu I."/>
            <person name="Carrasquinho I."/>
            <person name="Faro C."/>
            <person name="Guimaraes J.B."/>
            <person name="Mendonca D."/>
            <person name="Nobrega F."/>
            <person name="Rodrigues L."/>
            <person name="Saibo N.J.M."/>
            <person name="Varela M.C."/>
            <person name="Egas C."/>
            <person name="Matos J."/>
            <person name="Miguel C.M."/>
            <person name="Oliveira M.M."/>
            <person name="Ricardo C.P."/>
            <person name="Goncalves S."/>
        </authorList>
    </citation>
    <scope>NUCLEOTIDE SEQUENCE [LARGE SCALE GENOMIC DNA]</scope>
    <source>
        <strain evidence="2">HL8</strain>
    </source>
</reference>
<feature type="domain" description="Amidase" evidence="1">
    <location>
        <begin position="3"/>
        <end position="50"/>
    </location>
</feature>
<dbReference type="InterPro" id="IPR036928">
    <property type="entry name" value="AS_sf"/>
</dbReference>
<comment type="caution">
    <text evidence="2">The sequence shown here is derived from an EMBL/GenBank/DDBJ whole genome shotgun (WGS) entry which is preliminary data.</text>
</comment>
<accession>A0AAW0M1M1</accession>
<gene>
    <name evidence="2" type="primary">OEP64</name>
    <name evidence="2" type="ORF">CFP56_017046</name>
</gene>
<reference evidence="2" key="3">
    <citation type="submission" date="2023-07" db="EMBL/GenBank/DDBJ databases">
        <title>An improved reference 1 genome and first organelle genomes of Quercus suber.</title>
        <authorList>
            <consortium name="Genosuber Consortium"/>
            <person name="Usie A."/>
            <person name="Serra O."/>
            <person name="Barros P."/>
        </authorList>
    </citation>
    <scope>NUCLEOTIDE SEQUENCE</scope>
    <source>
        <strain evidence="2">HL8</strain>
        <tissue evidence="2">Leaves</tissue>
    </source>
</reference>
<dbReference type="AlphaFoldDB" id="A0AAW0M1M1"/>
<dbReference type="EMBL" id="PKMF04000026">
    <property type="protein sequence ID" value="KAK7857499.1"/>
    <property type="molecule type" value="Genomic_DNA"/>
</dbReference>
<dbReference type="PANTHER" id="PTHR46310">
    <property type="entry name" value="AMIDASE 1"/>
    <property type="match status" value="1"/>
</dbReference>
<dbReference type="Gene3D" id="3.90.1300.10">
    <property type="entry name" value="Amidase signature (AS) domain"/>
    <property type="match status" value="2"/>
</dbReference>
<name>A0AAW0M1M1_QUESU</name>
<feature type="domain" description="Amidase" evidence="1">
    <location>
        <begin position="154"/>
        <end position="246"/>
    </location>
</feature>